<evidence type="ECO:0008006" key="4">
    <source>
        <dbReference type="Google" id="ProtNLM"/>
    </source>
</evidence>
<gene>
    <name evidence="2" type="ORF">NY98_20480</name>
</gene>
<protein>
    <recommendedName>
        <fullName evidence="4">Transposase</fullName>
    </recommendedName>
</protein>
<dbReference type="Proteomes" id="UP000030585">
    <property type="component" value="Unassembled WGS sequence"/>
</dbReference>
<comment type="caution">
    <text evidence="2">The sequence shown here is derived from an EMBL/GenBank/DDBJ whole genome shotgun (WGS) entry which is preliminary data.</text>
</comment>
<accession>A0AB34Q1Q8</accession>
<proteinExistence type="predicted"/>
<feature type="region of interest" description="Disordered" evidence="1">
    <location>
        <begin position="40"/>
        <end position="91"/>
    </location>
</feature>
<organism evidence="2 3">
    <name type="scientific">Xanthomonas citri pv. fuscans</name>
    <dbReference type="NCBI Taxonomy" id="366649"/>
    <lineage>
        <taxon>Bacteria</taxon>
        <taxon>Pseudomonadati</taxon>
        <taxon>Pseudomonadota</taxon>
        <taxon>Gammaproteobacteria</taxon>
        <taxon>Lysobacterales</taxon>
        <taxon>Lysobacteraceae</taxon>
        <taxon>Xanthomonas</taxon>
    </lineage>
</organism>
<name>A0AB34Q1Q8_XANCI</name>
<evidence type="ECO:0000313" key="2">
    <source>
        <dbReference type="EMBL" id="KGU50415.1"/>
    </source>
</evidence>
<evidence type="ECO:0000256" key="1">
    <source>
        <dbReference type="SAM" id="MobiDB-lite"/>
    </source>
</evidence>
<reference evidence="3" key="1">
    <citation type="submission" date="2015-04" db="EMBL/GenBank/DDBJ databases">
        <title>Genome sequencing of pathogens of bean.</title>
        <authorList>
            <person name="Harrison J."/>
            <person name="Aritua V."/>
            <person name="Sapp M."/>
            <person name="Smith J."/>
            <person name="Studholme D.J."/>
        </authorList>
    </citation>
    <scope>NUCLEOTIDE SEQUENCE [LARGE SCALE GENOMIC DNA]</scope>
    <source>
        <strain evidence="3">NCPPB 1058</strain>
    </source>
</reference>
<dbReference type="AlphaFoldDB" id="A0AB34Q1Q8"/>
<evidence type="ECO:0000313" key="3">
    <source>
        <dbReference type="Proteomes" id="UP000030585"/>
    </source>
</evidence>
<dbReference type="EMBL" id="JSEY02000158">
    <property type="protein sequence ID" value="KGU50415.1"/>
    <property type="molecule type" value="Genomic_DNA"/>
</dbReference>
<sequence length="91" mass="9754">MQAEDRRALKKVTDALSGAVRSPLAGMDVATEPHGWVTACPASGEDTARSNGPAFKQRHQSLKRLRELASSSTRTNAYAPHDPANSPDLAR</sequence>